<dbReference type="GeneID" id="36589353"/>
<evidence type="ECO:0000313" key="1">
    <source>
        <dbReference type="EMBL" id="PMD54423.1"/>
    </source>
</evidence>
<dbReference type="InParanoid" id="A0A2J6SUR9"/>
<accession>A0A2J6SUR9</accession>
<keyword evidence="2" id="KW-1185">Reference proteome</keyword>
<gene>
    <name evidence="1" type="ORF">K444DRAFT_618242</name>
</gene>
<sequence length="55" mass="6399">MVGDKIMLFAGLSLPMLMRKDGEKFRLIGRSYVLGFMKGEGWPDDDSQLQEYEIW</sequence>
<dbReference type="Proteomes" id="UP000235371">
    <property type="component" value="Unassembled WGS sequence"/>
</dbReference>
<evidence type="ECO:0000313" key="2">
    <source>
        <dbReference type="Proteomes" id="UP000235371"/>
    </source>
</evidence>
<dbReference type="RefSeq" id="XP_024731327.1">
    <property type="nucleotide sequence ID" value="XM_024881276.1"/>
</dbReference>
<name>A0A2J6SUR9_9HELO</name>
<dbReference type="EMBL" id="KZ613865">
    <property type="protein sequence ID" value="PMD54423.1"/>
    <property type="molecule type" value="Genomic_DNA"/>
</dbReference>
<protein>
    <recommendedName>
        <fullName evidence="3">Heterokaryon incompatibility domain-containing protein</fullName>
    </recommendedName>
</protein>
<dbReference type="OrthoDB" id="2157530at2759"/>
<proteinExistence type="predicted"/>
<evidence type="ECO:0008006" key="3">
    <source>
        <dbReference type="Google" id="ProtNLM"/>
    </source>
</evidence>
<organism evidence="1 2">
    <name type="scientific">Hyaloscypha bicolor E</name>
    <dbReference type="NCBI Taxonomy" id="1095630"/>
    <lineage>
        <taxon>Eukaryota</taxon>
        <taxon>Fungi</taxon>
        <taxon>Dikarya</taxon>
        <taxon>Ascomycota</taxon>
        <taxon>Pezizomycotina</taxon>
        <taxon>Leotiomycetes</taxon>
        <taxon>Helotiales</taxon>
        <taxon>Hyaloscyphaceae</taxon>
        <taxon>Hyaloscypha</taxon>
        <taxon>Hyaloscypha bicolor</taxon>
    </lineage>
</organism>
<reference evidence="1 2" key="1">
    <citation type="submission" date="2016-04" db="EMBL/GenBank/DDBJ databases">
        <title>A degradative enzymes factory behind the ericoid mycorrhizal symbiosis.</title>
        <authorList>
            <consortium name="DOE Joint Genome Institute"/>
            <person name="Martino E."/>
            <person name="Morin E."/>
            <person name="Grelet G."/>
            <person name="Kuo A."/>
            <person name="Kohler A."/>
            <person name="Daghino S."/>
            <person name="Barry K."/>
            <person name="Choi C."/>
            <person name="Cichocki N."/>
            <person name="Clum A."/>
            <person name="Copeland A."/>
            <person name="Hainaut M."/>
            <person name="Haridas S."/>
            <person name="Labutti K."/>
            <person name="Lindquist E."/>
            <person name="Lipzen A."/>
            <person name="Khouja H.-R."/>
            <person name="Murat C."/>
            <person name="Ohm R."/>
            <person name="Olson A."/>
            <person name="Spatafora J."/>
            <person name="Veneault-Fourrey C."/>
            <person name="Henrissat B."/>
            <person name="Grigoriev I."/>
            <person name="Martin F."/>
            <person name="Perotto S."/>
        </authorList>
    </citation>
    <scope>NUCLEOTIDE SEQUENCE [LARGE SCALE GENOMIC DNA]</scope>
    <source>
        <strain evidence="1 2">E</strain>
    </source>
</reference>
<dbReference type="AlphaFoldDB" id="A0A2J6SUR9"/>